<sequence length="133" mass="14832">MALLSLVWNLVLLPNDGTKGESYAAALHALGTGYRHLDCARFYLNEDEVGQAIYDFLRENNNVKRSDIFVGRIESNFEEIKLTDEQFEAMNSGRRKACAVCVNMKDTLGMMCVLCFIFIAGLAFSQGTSICNC</sequence>
<dbReference type="InterPro" id="IPR036812">
    <property type="entry name" value="NAD(P)_OxRdtase_dom_sf"/>
</dbReference>
<reference evidence="4" key="1">
    <citation type="submission" date="2021-01" db="EMBL/GenBank/DDBJ databases">
        <title>Chromosome-level genome assembly of a human fungal pathogen reveals clustering of transcriptionally co-regulated genes.</title>
        <authorList>
            <person name="Voorhies M."/>
            <person name="Cohen S."/>
            <person name="Shea T.P."/>
            <person name="Petrus S."/>
            <person name="Munoz J.F."/>
            <person name="Poplawski S."/>
            <person name="Goldman W.E."/>
            <person name="Michael T."/>
            <person name="Cuomo C.A."/>
            <person name="Sil A."/>
            <person name="Beyhan S."/>
        </authorList>
    </citation>
    <scope>NUCLEOTIDE SEQUENCE</scope>
    <source>
        <strain evidence="4">H88</strain>
    </source>
</reference>
<dbReference type="InterPro" id="IPR018170">
    <property type="entry name" value="Aldo/ket_reductase_CS"/>
</dbReference>
<dbReference type="AlphaFoldDB" id="A0A8A1LC18"/>
<dbReference type="InterPro" id="IPR023210">
    <property type="entry name" value="NADP_OxRdtase_dom"/>
</dbReference>
<dbReference type="Proteomes" id="UP000663419">
    <property type="component" value="Chromosome 1"/>
</dbReference>
<gene>
    <name evidence="4" type="ORF">I7I53_09634</name>
</gene>
<proteinExistence type="predicted"/>
<organism evidence="4 5">
    <name type="scientific">Ajellomyces capsulatus (strain H88)</name>
    <name type="common">Darling's disease fungus</name>
    <name type="synonym">Histoplasma capsulatum</name>
    <dbReference type="NCBI Taxonomy" id="544711"/>
    <lineage>
        <taxon>Eukaryota</taxon>
        <taxon>Fungi</taxon>
        <taxon>Dikarya</taxon>
        <taxon>Ascomycota</taxon>
        <taxon>Pezizomycotina</taxon>
        <taxon>Eurotiomycetes</taxon>
        <taxon>Eurotiomycetidae</taxon>
        <taxon>Onygenales</taxon>
        <taxon>Ajellomycetaceae</taxon>
        <taxon>Histoplasma</taxon>
    </lineage>
</organism>
<feature type="signal peptide" evidence="2">
    <location>
        <begin position="1"/>
        <end position="20"/>
    </location>
</feature>
<accession>A0A8A1LC18</accession>
<dbReference type="Gene3D" id="3.20.20.100">
    <property type="entry name" value="NADP-dependent oxidoreductase domain"/>
    <property type="match status" value="1"/>
</dbReference>
<evidence type="ECO:0000313" key="4">
    <source>
        <dbReference type="EMBL" id="QSS49317.1"/>
    </source>
</evidence>
<keyword evidence="2" id="KW-0732">Signal</keyword>
<dbReference type="PROSITE" id="PS00798">
    <property type="entry name" value="ALDOKETO_REDUCTASE_1"/>
    <property type="match status" value="1"/>
</dbReference>
<evidence type="ECO:0000256" key="2">
    <source>
        <dbReference type="SAM" id="SignalP"/>
    </source>
</evidence>
<feature type="domain" description="NADP-dependent oxidoreductase" evidence="3">
    <location>
        <begin position="19"/>
        <end position="70"/>
    </location>
</feature>
<evidence type="ECO:0000313" key="5">
    <source>
        <dbReference type="Proteomes" id="UP000663419"/>
    </source>
</evidence>
<evidence type="ECO:0000256" key="1">
    <source>
        <dbReference type="ARBA" id="ARBA00023002"/>
    </source>
</evidence>
<dbReference type="SUPFAM" id="SSF51430">
    <property type="entry name" value="NAD(P)-linked oxidoreductase"/>
    <property type="match status" value="1"/>
</dbReference>
<keyword evidence="1" id="KW-0560">Oxidoreductase</keyword>
<dbReference type="Pfam" id="PF00248">
    <property type="entry name" value="Aldo_ket_red"/>
    <property type="match status" value="1"/>
</dbReference>
<feature type="chain" id="PRO_5034274265" description="NADP-dependent oxidoreductase domain-containing protein" evidence="2">
    <location>
        <begin position="21"/>
        <end position="133"/>
    </location>
</feature>
<evidence type="ECO:0000259" key="3">
    <source>
        <dbReference type="Pfam" id="PF00248"/>
    </source>
</evidence>
<name>A0A8A1LC18_AJEC8</name>
<dbReference type="VEuPathDB" id="FungiDB:I7I53_09634"/>
<dbReference type="GO" id="GO:0016491">
    <property type="term" value="F:oxidoreductase activity"/>
    <property type="evidence" value="ECO:0007669"/>
    <property type="project" value="UniProtKB-KW"/>
</dbReference>
<dbReference type="EMBL" id="CP069102">
    <property type="protein sequence ID" value="QSS49317.1"/>
    <property type="molecule type" value="Genomic_DNA"/>
</dbReference>
<protein>
    <recommendedName>
        <fullName evidence="3">NADP-dependent oxidoreductase domain-containing protein</fullName>
    </recommendedName>
</protein>